<proteinExistence type="predicted"/>
<dbReference type="Pfam" id="PF00646">
    <property type="entry name" value="F-box"/>
    <property type="match status" value="1"/>
</dbReference>
<evidence type="ECO:0000256" key="1">
    <source>
        <dbReference type="SAM" id="MobiDB-lite"/>
    </source>
</evidence>
<dbReference type="InterPro" id="IPR036047">
    <property type="entry name" value="F-box-like_dom_sf"/>
</dbReference>
<dbReference type="Gene3D" id="1.20.1280.50">
    <property type="match status" value="1"/>
</dbReference>
<protein>
    <recommendedName>
        <fullName evidence="2">F-box domain-containing protein</fullName>
    </recommendedName>
</protein>
<dbReference type="AlphaFoldDB" id="A0AAV2FG72"/>
<organism evidence="3 4">
    <name type="scientific">Linum trigynum</name>
    <dbReference type="NCBI Taxonomy" id="586398"/>
    <lineage>
        <taxon>Eukaryota</taxon>
        <taxon>Viridiplantae</taxon>
        <taxon>Streptophyta</taxon>
        <taxon>Embryophyta</taxon>
        <taxon>Tracheophyta</taxon>
        <taxon>Spermatophyta</taxon>
        <taxon>Magnoliopsida</taxon>
        <taxon>eudicotyledons</taxon>
        <taxon>Gunneridae</taxon>
        <taxon>Pentapetalae</taxon>
        <taxon>rosids</taxon>
        <taxon>fabids</taxon>
        <taxon>Malpighiales</taxon>
        <taxon>Linaceae</taxon>
        <taxon>Linum</taxon>
    </lineage>
</organism>
<accession>A0AAV2FG72</accession>
<dbReference type="PROSITE" id="PS50181">
    <property type="entry name" value="FBOX"/>
    <property type="match status" value="1"/>
</dbReference>
<dbReference type="EMBL" id="OZ034819">
    <property type="protein sequence ID" value="CAL1397304.1"/>
    <property type="molecule type" value="Genomic_DNA"/>
</dbReference>
<feature type="domain" description="F-box" evidence="2">
    <location>
        <begin position="23"/>
        <end position="75"/>
    </location>
</feature>
<dbReference type="SMART" id="SM00256">
    <property type="entry name" value="FBOX"/>
    <property type="match status" value="1"/>
</dbReference>
<gene>
    <name evidence="3" type="ORF">LTRI10_LOCUS37613</name>
</gene>
<feature type="compositionally biased region" description="Polar residues" evidence="1">
    <location>
        <begin position="1"/>
        <end position="15"/>
    </location>
</feature>
<keyword evidence="4" id="KW-1185">Reference proteome</keyword>
<evidence type="ECO:0000313" key="4">
    <source>
        <dbReference type="Proteomes" id="UP001497516"/>
    </source>
</evidence>
<dbReference type="PANTHER" id="PTHR32212:SF234">
    <property type="entry name" value="F-BOX_LRR-REPEAT PROTEIN 13-LIKE"/>
    <property type="match status" value="1"/>
</dbReference>
<dbReference type="SUPFAM" id="SSF81383">
    <property type="entry name" value="F-box domain"/>
    <property type="match status" value="1"/>
</dbReference>
<name>A0AAV2FG72_9ROSI</name>
<feature type="region of interest" description="Disordered" evidence="1">
    <location>
        <begin position="1"/>
        <end position="22"/>
    </location>
</feature>
<reference evidence="3 4" key="1">
    <citation type="submission" date="2024-04" db="EMBL/GenBank/DDBJ databases">
        <authorList>
            <person name="Fracassetti M."/>
        </authorList>
    </citation>
    <scope>NUCLEOTIDE SEQUENCE [LARGE SCALE GENOMIC DNA]</scope>
</reference>
<evidence type="ECO:0000313" key="3">
    <source>
        <dbReference type="EMBL" id="CAL1397304.1"/>
    </source>
</evidence>
<dbReference type="CDD" id="cd22160">
    <property type="entry name" value="F-box_AtFBL13-like"/>
    <property type="match status" value="1"/>
</dbReference>
<dbReference type="InterPro" id="IPR053781">
    <property type="entry name" value="F-box_AtFBL13-like"/>
</dbReference>
<dbReference type="Proteomes" id="UP001497516">
    <property type="component" value="Chromosome 6"/>
</dbReference>
<evidence type="ECO:0000259" key="2">
    <source>
        <dbReference type="PROSITE" id="PS50181"/>
    </source>
</evidence>
<dbReference type="InterPro" id="IPR001810">
    <property type="entry name" value="F-box_dom"/>
</dbReference>
<sequence>METTETTEIASTGQRQFPKPAMDDRISSLPDEILSYILSFLQTEYAVRTSVLSRRWKDAWTRVYSLDLAQPYSSLKNTDNHDEIRERDFQFFRNVGRVLSQHKNLNSLRRFRFQFRREGFLGSKASPNFWLRMMGLSDESYLEEMHVKFGGDW</sequence>
<dbReference type="PANTHER" id="PTHR32212">
    <property type="entry name" value="CYCLIN-LIKE F-BOX"/>
    <property type="match status" value="1"/>
</dbReference>